<evidence type="ECO:0000256" key="2">
    <source>
        <dbReference type="ARBA" id="ARBA00022759"/>
    </source>
</evidence>
<evidence type="ECO:0000256" key="3">
    <source>
        <dbReference type="ARBA" id="ARBA00022801"/>
    </source>
</evidence>
<dbReference type="PANTHER" id="PTHR34276:SF1">
    <property type="entry name" value="MINI-RIBONUCLEASE 3"/>
    <property type="match status" value="1"/>
</dbReference>
<keyword evidence="3" id="KW-0378">Hydrolase</keyword>
<evidence type="ECO:0000256" key="1">
    <source>
        <dbReference type="ARBA" id="ARBA00022722"/>
    </source>
</evidence>
<dbReference type="InterPro" id="IPR008226">
    <property type="entry name" value="Mini3_fam"/>
</dbReference>
<evidence type="ECO:0000313" key="6">
    <source>
        <dbReference type="Proteomes" id="UP000287719"/>
    </source>
</evidence>
<name>A0A432GNX4_9DELT</name>
<reference evidence="5 6" key="1">
    <citation type="submission" date="2018-06" db="EMBL/GenBank/DDBJ databases">
        <title>Combined omics and stable isotope probing to characterize newly discovered Mariana Back-Arc vent microbial communities.</title>
        <authorList>
            <person name="Trembath-Reichert E."/>
            <person name="Huber J.A."/>
        </authorList>
    </citation>
    <scope>NUCLEOTIDE SEQUENCE [LARGE SCALE GENOMIC DNA]</scope>
    <source>
        <strain evidence="5">MAG 54</strain>
    </source>
</reference>
<keyword evidence="1" id="KW-0540">Nuclease</keyword>
<dbReference type="AlphaFoldDB" id="A0A432GNX4"/>
<dbReference type="EMBL" id="QNZJ01000227">
    <property type="protein sequence ID" value="RTZ85214.1"/>
    <property type="molecule type" value="Genomic_DNA"/>
</dbReference>
<evidence type="ECO:0000259" key="4">
    <source>
        <dbReference type="Pfam" id="PF00636"/>
    </source>
</evidence>
<dbReference type="InterPro" id="IPR036389">
    <property type="entry name" value="RNase_III_sf"/>
</dbReference>
<proteinExistence type="inferred from homology"/>
<comment type="caution">
    <text evidence="5">The sequence shown here is derived from an EMBL/GenBank/DDBJ whole genome shotgun (WGS) entry which is preliminary data.</text>
</comment>
<sequence length="151" mass="17543">MVSKSQIETGLSFAAIEQSSFPLSYLGDAFYELWCRQKILQLLQNRKQVHQSVVQFVRCQTQARLVHLIMPHLTDEEKNIFRQGRNNKVVSLPKHAFTREYRAATGFECLVGFWYLGKEIKRFEKLMSQTDVQEYLESVLTSCKNSFTNAA</sequence>
<accession>A0A432GNX4</accession>
<keyword evidence="2" id="KW-0255">Endonuclease</keyword>
<dbReference type="PANTHER" id="PTHR34276">
    <property type="entry name" value="MINI-RIBONUCLEASE 3"/>
    <property type="match status" value="1"/>
</dbReference>
<dbReference type="HAMAP" id="MF_01468">
    <property type="entry name" value="RNase_Mini_III"/>
    <property type="match status" value="1"/>
</dbReference>
<evidence type="ECO:0000313" key="5">
    <source>
        <dbReference type="EMBL" id="RTZ85214.1"/>
    </source>
</evidence>
<dbReference type="Proteomes" id="UP000287719">
    <property type="component" value="Unassembled WGS sequence"/>
</dbReference>
<dbReference type="GO" id="GO:0004525">
    <property type="term" value="F:ribonuclease III activity"/>
    <property type="evidence" value="ECO:0007669"/>
    <property type="project" value="InterPro"/>
</dbReference>
<organism evidence="5 6">
    <name type="scientific">SAR324 cluster bacterium</name>
    <dbReference type="NCBI Taxonomy" id="2024889"/>
    <lineage>
        <taxon>Bacteria</taxon>
        <taxon>Deltaproteobacteria</taxon>
        <taxon>SAR324 cluster</taxon>
    </lineage>
</organism>
<gene>
    <name evidence="5" type="ORF">DSY95_05145</name>
</gene>
<feature type="domain" description="RNase III" evidence="4">
    <location>
        <begin position="23"/>
        <end position="117"/>
    </location>
</feature>
<dbReference type="GO" id="GO:0006396">
    <property type="term" value="P:RNA processing"/>
    <property type="evidence" value="ECO:0007669"/>
    <property type="project" value="InterPro"/>
</dbReference>
<dbReference type="SUPFAM" id="SSF69065">
    <property type="entry name" value="RNase III domain-like"/>
    <property type="match status" value="1"/>
</dbReference>
<dbReference type="Gene3D" id="1.10.1520.10">
    <property type="entry name" value="Ribonuclease III domain"/>
    <property type="match status" value="1"/>
</dbReference>
<dbReference type="Pfam" id="PF00636">
    <property type="entry name" value="Ribonuclease_3"/>
    <property type="match status" value="1"/>
</dbReference>
<dbReference type="InterPro" id="IPR000999">
    <property type="entry name" value="RNase_III_dom"/>
</dbReference>
<protein>
    <submittedName>
        <fullName evidence="5">Ribonuclease III</fullName>
    </submittedName>
</protein>